<dbReference type="Pfam" id="PF25183">
    <property type="entry name" value="OMP_b-brl_4"/>
    <property type="match status" value="3"/>
</dbReference>
<dbReference type="PANTHER" id="PTHR30069">
    <property type="entry name" value="TONB-DEPENDENT OUTER MEMBRANE RECEPTOR"/>
    <property type="match status" value="1"/>
</dbReference>
<dbReference type="Pfam" id="PF07715">
    <property type="entry name" value="Plug"/>
    <property type="match status" value="1"/>
</dbReference>
<dbReference type="Pfam" id="PF13620">
    <property type="entry name" value="CarboxypepD_reg"/>
    <property type="match status" value="1"/>
</dbReference>
<dbReference type="PANTHER" id="PTHR30069:SF46">
    <property type="entry name" value="OAR PROTEIN"/>
    <property type="match status" value="1"/>
</dbReference>
<dbReference type="InterPro" id="IPR010917">
    <property type="entry name" value="TonB_rcpt_CS"/>
</dbReference>
<dbReference type="InterPro" id="IPR039426">
    <property type="entry name" value="TonB-dep_rcpt-like"/>
</dbReference>
<reference evidence="12 13" key="1">
    <citation type="journal article" date="2011" name="Curr. Microbiol.">
        <title>Luteibacter jiangsuensis sp. nov.: a methamidophos-degrading bacterium isolated from a methamidophos-manufacturing factory.</title>
        <authorList>
            <person name="Wang L."/>
            <person name="Wang G.L."/>
            <person name="Li S.P."/>
            <person name="Jiang J.D."/>
        </authorList>
    </citation>
    <scope>NUCLEOTIDE SEQUENCE [LARGE SCALE GENOMIC DNA]</scope>
    <source>
        <strain evidence="12 13">CGMCC 1.10133</strain>
    </source>
</reference>
<feature type="chain" id="PRO_5045971339" evidence="9">
    <location>
        <begin position="33"/>
        <end position="1026"/>
    </location>
</feature>
<organism evidence="12 13">
    <name type="scientific">Luteibacter jiangsuensis</name>
    <dbReference type="NCBI Taxonomy" id="637577"/>
    <lineage>
        <taxon>Bacteria</taxon>
        <taxon>Pseudomonadati</taxon>
        <taxon>Pseudomonadota</taxon>
        <taxon>Gammaproteobacteria</taxon>
        <taxon>Lysobacterales</taxon>
        <taxon>Rhodanobacteraceae</taxon>
        <taxon>Luteibacter</taxon>
    </lineage>
</organism>
<keyword evidence="8" id="KW-0998">Cell outer membrane</keyword>
<dbReference type="PROSITE" id="PS01156">
    <property type="entry name" value="TONB_DEPENDENT_REC_2"/>
    <property type="match status" value="1"/>
</dbReference>
<feature type="domain" description="TonB-dependent transporter Oar-like beta-barrel" evidence="11">
    <location>
        <begin position="248"/>
        <end position="338"/>
    </location>
</feature>
<dbReference type="InterPro" id="IPR013784">
    <property type="entry name" value="Carb-bd-like_fold"/>
</dbReference>
<keyword evidence="13" id="KW-1185">Reference proteome</keyword>
<feature type="domain" description="TonB-dependent receptor plug" evidence="10">
    <location>
        <begin position="144"/>
        <end position="244"/>
    </location>
</feature>
<evidence type="ECO:0000313" key="12">
    <source>
        <dbReference type="EMBL" id="NID06298.1"/>
    </source>
</evidence>
<dbReference type="RefSeq" id="WP_167128424.1">
    <property type="nucleotide sequence ID" value="NZ_JAAQQR010000007.1"/>
</dbReference>
<keyword evidence="3" id="KW-1134">Transmembrane beta strand</keyword>
<dbReference type="InterPro" id="IPR036942">
    <property type="entry name" value="Beta-barrel_TonB_sf"/>
</dbReference>
<feature type="domain" description="TonB-dependent transporter Oar-like beta-barrel" evidence="11">
    <location>
        <begin position="359"/>
        <end position="608"/>
    </location>
</feature>
<sequence length="1026" mass="111271">MNLFNNRAGALGRRTALAMAIGLGTASGAVMAQSNVTGSIFGQVAPQQGTTVTISNPETGFARSVSVDANGRYRFSSLPPGNYKVTLENNGAVVTTRDNVSVTISGGSEVSFGSASSASEASTLEGVSVTASAMPSIDVSSVDTRTVITAEQLNKLPITRDVLAAALLAPGVIGNSSYKDALGNPVPSFGGSASSENAYFINGYAVTNPLTSIGLTQLPFDAIDQQQVLTGGYGAEFGRSTGGVINIVTKRGTNEWHGGVYTIWEPSGTRASPRNNNYPDTGFYPTTDGTVYQYTKKNAYWRSTIGAYASGPLIKDKLFFYVDAEMNRREGQGIATSTTAGAITSATVGRNGWNEYQYKIPRWLAKIDWNITDDHHLELTGASDKTEYTSKTYGFSYAALGHGQTQNGGVYTKDGGDLYVGKYTGYITDNFTVSALYGQQRLDHIQLPYQYNPNCPLINIATAQARAPGLAYGGCQTTSTSVRVPGANDETNGWRLDLEYRLGDHDIRFGADRQEAKSFTGTSLPGGYSWTYNYQNNPGQAIDAGHGVGSPAAAGGLGTQGYYVTRTYTTTSAKVKTVQESQYIDDHWQLTDRWMIYAGLRNEQFKNYNGNNEVYAKQRHQLAPRLGVSWDVNGDSTLKIYANAGRYHLAMPNNVAVRAASGSLGTSEYFSYTGVDPTTGAPTGLVSVPVDQGAGYTCNGSNAVSANLECGIAPDPRTVAAKGLKSHYQDEYIAGLDQALTPSLNWGVKLTWRQLRSAIDDTCTPALGGACFLFNPGTGNTFLQQQDDGSFVAVHYSKDALQLPDLKRKYYALDLYLEHPFSDKWYGRIDYTWSRSYGNTEGQLASDLDTGNGGQADVSVTQDWDLPQLMVGANGKLPNNRTHQIKAFGYYQLNDDWRFGANLNIASGRPKNCTSFYPTADAGLYNGSFYYWCGLPGTAGYKRSPRGSAGNTPWTYIVNLNAAYTPSWLDKNLTFQVDVLNVFNKQTPTAYNPRYAQSRSTVSPLYDRELNYTDPRTVRFTARYDF</sequence>
<evidence type="ECO:0000259" key="10">
    <source>
        <dbReference type="Pfam" id="PF07715"/>
    </source>
</evidence>
<keyword evidence="6" id="KW-0798">TonB box</keyword>
<evidence type="ECO:0000256" key="2">
    <source>
        <dbReference type="ARBA" id="ARBA00022448"/>
    </source>
</evidence>
<accession>A0ABX0QBB1</accession>
<evidence type="ECO:0000259" key="11">
    <source>
        <dbReference type="Pfam" id="PF25183"/>
    </source>
</evidence>
<dbReference type="SUPFAM" id="SSF49452">
    <property type="entry name" value="Starch-binding domain-like"/>
    <property type="match status" value="1"/>
</dbReference>
<dbReference type="Gene3D" id="2.170.130.10">
    <property type="entry name" value="TonB-dependent receptor, plug domain"/>
    <property type="match status" value="1"/>
</dbReference>
<evidence type="ECO:0000256" key="4">
    <source>
        <dbReference type="ARBA" id="ARBA00022692"/>
    </source>
</evidence>
<comment type="subcellular location">
    <subcellularLocation>
        <location evidence="1">Cell outer membrane</location>
        <topology evidence="1">Multi-pass membrane protein</topology>
    </subcellularLocation>
</comment>
<name>A0ABX0QBB1_9GAMM</name>
<dbReference type="InterPro" id="IPR012910">
    <property type="entry name" value="Plug_dom"/>
</dbReference>
<dbReference type="SUPFAM" id="SSF56935">
    <property type="entry name" value="Porins"/>
    <property type="match status" value="1"/>
</dbReference>
<gene>
    <name evidence="12" type="ORF">HBF26_15490</name>
</gene>
<keyword evidence="7" id="KW-0472">Membrane</keyword>
<evidence type="ECO:0000256" key="8">
    <source>
        <dbReference type="ARBA" id="ARBA00023237"/>
    </source>
</evidence>
<proteinExistence type="predicted"/>
<comment type="caution">
    <text evidence="12">The sequence shown here is derived from an EMBL/GenBank/DDBJ whole genome shotgun (WGS) entry which is preliminary data.</text>
</comment>
<protein>
    <submittedName>
        <fullName evidence="12">TonB-dependent receptor</fullName>
    </submittedName>
</protein>
<evidence type="ECO:0000256" key="6">
    <source>
        <dbReference type="ARBA" id="ARBA00023077"/>
    </source>
</evidence>
<keyword evidence="12" id="KW-0675">Receptor</keyword>
<keyword evidence="4" id="KW-0812">Transmembrane</keyword>
<keyword evidence="2" id="KW-0813">Transport</keyword>
<evidence type="ECO:0000313" key="13">
    <source>
        <dbReference type="Proteomes" id="UP001429601"/>
    </source>
</evidence>
<keyword evidence="5 9" id="KW-0732">Signal</keyword>
<dbReference type="Gene3D" id="2.60.40.1120">
    <property type="entry name" value="Carboxypeptidase-like, regulatory domain"/>
    <property type="match status" value="1"/>
</dbReference>
<dbReference type="InterPro" id="IPR057601">
    <property type="entry name" value="Oar-like_b-barrel"/>
</dbReference>
<evidence type="ECO:0000256" key="5">
    <source>
        <dbReference type="ARBA" id="ARBA00022729"/>
    </source>
</evidence>
<dbReference type="InterPro" id="IPR037066">
    <property type="entry name" value="Plug_dom_sf"/>
</dbReference>
<dbReference type="EMBL" id="JAAQQR010000007">
    <property type="protein sequence ID" value="NID06298.1"/>
    <property type="molecule type" value="Genomic_DNA"/>
</dbReference>
<evidence type="ECO:0000256" key="3">
    <source>
        <dbReference type="ARBA" id="ARBA00022452"/>
    </source>
</evidence>
<evidence type="ECO:0000256" key="1">
    <source>
        <dbReference type="ARBA" id="ARBA00004571"/>
    </source>
</evidence>
<dbReference type="Proteomes" id="UP001429601">
    <property type="component" value="Unassembled WGS sequence"/>
</dbReference>
<dbReference type="Gene3D" id="2.40.170.20">
    <property type="entry name" value="TonB-dependent receptor, beta-barrel domain"/>
    <property type="match status" value="1"/>
</dbReference>
<feature type="signal peptide" evidence="9">
    <location>
        <begin position="1"/>
        <end position="32"/>
    </location>
</feature>
<evidence type="ECO:0000256" key="7">
    <source>
        <dbReference type="ARBA" id="ARBA00023136"/>
    </source>
</evidence>
<feature type="domain" description="TonB-dependent transporter Oar-like beta-barrel" evidence="11">
    <location>
        <begin position="609"/>
        <end position="922"/>
    </location>
</feature>
<evidence type="ECO:0000256" key="9">
    <source>
        <dbReference type="SAM" id="SignalP"/>
    </source>
</evidence>